<dbReference type="EMBL" id="JBANCF010000004">
    <property type="protein sequence ID" value="MEM0573342.1"/>
    <property type="molecule type" value="Genomic_DNA"/>
</dbReference>
<gene>
    <name evidence="4" type="ORF">VZD24_07435</name>
    <name evidence="3" type="ORF">VZD85_00515</name>
</gene>
<dbReference type="Pfam" id="PF12969">
    <property type="entry name" value="DUF3857"/>
    <property type="match status" value="1"/>
</dbReference>
<feature type="chain" id="PRO_5044282029" evidence="1">
    <location>
        <begin position="27"/>
        <end position="676"/>
    </location>
</feature>
<feature type="signal peptide" evidence="1">
    <location>
        <begin position="1"/>
        <end position="26"/>
    </location>
</feature>
<dbReference type="InterPro" id="IPR024618">
    <property type="entry name" value="DUF3857"/>
</dbReference>
<evidence type="ECO:0000313" key="4">
    <source>
        <dbReference type="EMBL" id="MEM0573342.1"/>
    </source>
</evidence>
<evidence type="ECO:0000259" key="2">
    <source>
        <dbReference type="Pfam" id="PF12969"/>
    </source>
</evidence>
<sequence>MHPLFSKPKRASFAICILAGLFYSFNATVTNTTVDPFLTICKNSDAYFTHSYKDVTYEKFWSSYKKHISIDNKLVVNTPLGVEKYAFLTLNEFESNNIESIKIRTLKANGTIVELDSSLVFRKNSPREKFGAIHYPIPAVEPGDTIETHYVYSERIETANMKSYINLYANLPSVNSQYTIKTGPQLTVRYKTYNDFPSPAVIANDTIVYLQFSMDNVIALEENEHSCLPCEKPYLYYSLEKKDSELRSWRDVYNEEFNFLTQPMALDKENSSYYNRWMRRVIGSAKDSSKYYQFQLLYNEILANFKMLPIDESEFIKSTGYFLKEERFDPISIRRFYRQLLEDLEIDYWAVFGRSKRLGSIDTDYIRKGEFDHIFFAFKNAEGDMQLLYPHNELYMYLIDEIPTSLYSTKAVLVKPNAADNKKKKAVFIDRDLQLARVDSVSVATINLPGMDSNYNYINQSFSGNVDIEKKKTTFRYRLEISGGMSTEMRSFYSMLSMDEEISNFYSTLSEFEGENNTIQIDTVTNRLQKGYKPFVNIMSGEGTLNNAITFVNDSLVSVSIDKLIQHFQLEKTVGTSELNYYLDYNYSDYFTFYLNFPCKIEVLGLENGKIDFKNDLGEYFFELVQSKDNQLKIQSNYTILKNLILKEKLTELNHLNENVTNAKSKRLIIKLNGTH</sequence>
<dbReference type="Gene3D" id="2.60.40.3140">
    <property type="match status" value="1"/>
</dbReference>
<organism evidence="3 5">
    <name type="scientific">Aequorivita flava</name>
    <dbReference type="NCBI Taxonomy" id="3114371"/>
    <lineage>
        <taxon>Bacteria</taxon>
        <taxon>Pseudomonadati</taxon>
        <taxon>Bacteroidota</taxon>
        <taxon>Flavobacteriia</taxon>
        <taxon>Flavobacteriales</taxon>
        <taxon>Flavobacteriaceae</taxon>
        <taxon>Aequorivita</taxon>
    </lineage>
</organism>
<dbReference type="RefSeq" id="WP_342686379.1">
    <property type="nucleotide sequence ID" value="NZ_JAZBJM010000001.1"/>
</dbReference>
<dbReference type="AlphaFoldDB" id="A0AB35YQ45"/>
<evidence type="ECO:0000313" key="3">
    <source>
        <dbReference type="EMBL" id="MEM0516818.1"/>
    </source>
</evidence>
<accession>A0AB35YQ45</accession>
<dbReference type="Proteomes" id="UP001388259">
    <property type="component" value="Unassembled WGS sequence"/>
</dbReference>
<comment type="caution">
    <text evidence="3">The sequence shown here is derived from an EMBL/GenBank/DDBJ whole genome shotgun (WGS) entry which is preliminary data.</text>
</comment>
<dbReference type="Proteomes" id="UP001390963">
    <property type="component" value="Unassembled WGS sequence"/>
</dbReference>
<evidence type="ECO:0000256" key="1">
    <source>
        <dbReference type="SAM" id="SignalP"/>
    </source>
</evidence>
<reference evidence="3 6" key="1">
    <citation type="submission" date="2024-01" db="EMBL/GenBank/DDBJ databases">
        <title>Aequorivita flavus sp. nov., isolated from deep-sea sediment.</title>
        <authorList>
            <person name="Chen X."/>
        </authorList>
    </citation>
    <scope>NUCLEOTIDE SEQUENCE</scope>
    <source>
        <strain evidence="3">MCCC 1A16923</strain>
        <strain evidence="4 6">MCCC 1A16935</strain>
    </source>
</reference>
<keyword evidence="1" id="KW-0732">Signal</keyword>
<name>A0AB35YQ45_9FLAO</name>
<feature type="domain" description="DUF3857" evidence="2">
    <location>
        <begin position="76"/>
        <end position="217"/>
    </location>
</feature>
<dbReference type="EMBL" id="JAZBJM010000001">
    <property type="protein sequence ID" value="MEM0516818.1"/>
    <property type="molecule type" value="Genomic_DNA"/>
</dbReference>
<proteinExistence type="predicted"/>
<protein>
    <submittedName>
        <fullName evidence="3">DUF3857 domain-containing protein</fullName>
    </submittedName>
</protein>
<keyword evidence="6" id="KW-1185">Reference proteome</keyword>
<evidence type="ECO:0000313" key="5">
    <source>
        <dbReference type="Proteomes" id="UP001388259"/>
    </source>
</evidence>
<evidence type="ECO:0000313" key="6">
    <source>
        <dbReference type="Proteomes" id="UP001390963"/>
    </source>
</evidence>